<dbReference type="EC" id="3.2.1.41" evidence="2"/>
<evidence type="ECO:0000256" key="1">
    <source>
        <dbReference type="SAM" id="Phobius"/>
    </source>
</evidence>
<dbReference type="GO" id="GO:0051060">
    <property type="term" value="F:pullulanase activity"/>
    <property type="evidence" value="ECO:0007669"/>
    <property type="project" value="UniProtKB-EC"/>
</dbReference>
<sequence length="82" mass="8729">MNVILNGGLMKKKVNQGSKRYQYLLKKWGIGFVIAATGTVMLGCTPSILTHQVAAKTIVGLARDEAQQGDGNAKSGDGFQSF</sequence>
<reference evidence="2 3" key="1">
    <citation type="journal article" date="2006" name="Proc. Natl. Acad. Sci. U.S.A.">
        <title>Molecular genetic anatomy of inter- and intraserotype variation in the human bacterial pathogen group A Streptococcus.</title>
        <authorList>
            <person name="Beres S.B."/>
            <person name="Richter E.W."/>
            <person name="Nagiec M.J."/>
            <person name="Sumby P."/>
            <person name="Porcella S.F."/>
            <person name="DeLeo F.R."/>
            <person name="Musser J.M."/>
        </authorList>
    </citation>
    <scope>NUCLEOTIDE SEQUENCE [LARGE SCALE GENOMIC DNA]</scope>
    <source>
        <strain evidence="2 3">MGAS9429</strain>
    </source>
</reference>
<dbReference type="KEGG" id="spk:MGAS9429_Spy1683"/>
<dbReference type="Proteomes" id="UP000002433">
    <property type="component" value="Chromosome"/>
</dbReference>
<feature type="transmembrane region" description="Helical" evidence="1">
    <location>
        <begin position="28"/>
        <end position="49"/>
    </location>
</feature>
<accession>Q1JJV4</accession>
<proteinExistence type="predicted"/>
<keyword evidence="1" id="KW-1133">Transmembrane helix</keyword>
<dbReference type="HOGENOM" id="CLU_2556896_0_0_9"/>
<evidence type="ECO:0000313" key="3">
    <source>
        <dbReference type="Proteomes" id="UP000002433"/>
    </source>
</evidence>
<keyword evidence="1" id="KW-0472">Membrane</keyword>
<dbReference type="AlphaFoldDB" id="Q1JJV4"/>
<protein>
    <submittedName>
        <fullName evidence="2">Pullulanase</fullName>
        <ecNumber evidence="2">3.2.1.41</ecNumber>
    </submittedName>
</protein>
<dbReference type="EMBL" id="CP000259">
    <property type="protein sequence ID" value="ABF32869.1"/>
    <property type="molecule type" value="Genomic_DNA"/>
</dbReference>
<keyword evidence="2" id="KW-0378">Hydrolase</keyword>
<keyword evidence="2" id="KW-0326">Glycosidase</keyword>
<name>Q1JJV4_STRPC</name>
<organism evidence="2 3">
    <name type="scientific">Streptococcus pyogenes serotype M12 (strain MGAS9429)</name>
    <dbReference type="NCBI Taxonomy" id="370551"/>
    <lineage>
        <taxon>Bacteria</taxon>
        <taxon>Bacillati</taxon>
        <taxon>Bacillota</taxon>
        <taxon>Bacilli</taxon>
        <taxon>Lactobacillales</taxon>
        <taxon>Streptococcaceae</taxon>
        <taxon>Streptococcus</taxon>
    </lineage>
</organism>
<gene>
    <name evidence="2" type="ordered locus">MGAS9429_Spy1683</name>
</gene>
<evidence type="ECO:0000313" key="2">
    <source>
        <dbReference type="EMBL" id="ABF32869.1"/>
    </source>
</evidence>
<keyword evidence="1" id="KW-0812">Transmembrane</keyword>